<organism evidence="3 4">
    <name type="scientific">Brevundimonas variabilis</name>
    <dbReference type="NCBI Taxonomy" id="74312"/>
    <lineage>
        <taxon>Bacteria</taxon>
        <taxon>Pseudomonadati</taxon>
        <taxon>Pseudomonadota</taxon>
        <taxon>Alphaproteobacteria</taxon>
        <taxon>Caulobacterales</taxon>
        <taxon>Caulobacteraceae</taxon>
        <taxon>Brevundimonas</taxon>
    </lineage>
</organism>
<sequence length="242" mass="25325">MSRITLGVVFALALSGTVAAQETSGVAINQMNSDRPAQRASTATIQIDPDARPLVPGIVPLNDRRIARSETTSTSTTPTPQVTIERGQAYFKPDPNVLEPSAEASPALSRRSDGRNTTAAAPSGPDRCDPQRSPQPAGCERVIEARASEFQPPDHQPLSAEQRLLANQRELRPPASDLNAATRRLGNGELDASNVELAVASIALRSSVTSPEEEGDIASAPSAIDAIVAGITTLVTGLPPTP</sequence>
<feature type="signal peptide" evidence="2">
    <location>
        <begin position="1"/>
        <end position="20"/>
    </location>
</feature>
<proteinExistence type="predicted"/>
<dbReference type="Proteomes" id="UP000545037">
    <property type="component" value="Unassembled WGS sequence"/>
</dbReference>
<evidence type="ECO:0000313" key="4">
    <source>
        <dbReference type="Proteomes" id="UP000545037"/>
    </source>
</evidence>
<evidence type="ECO:0008006" key="5">
    <source>
        <dbReference type="Google" id="ProtNLM"/>
    </source>
</evidence>
<keyword evidence="2" id="KW-0732">Signal</keyword>
<feature type="chain" id="PRO_5030568995" description="Secreted protein" evidence="2">
    <location>
        <begin position="21"/>
        <end position="242"/>
    </location>
</feature>
<feature type="compositionally biased region" description="Low complexity" evidence="1">
    <location>
        <begin position="71"/>
        <end position="80"/>
    </location>
</feature>
<gene>
    <name evidence="3" type="ORF">GGR13_001896</name>
</gene>
<feature type="region of interest" description="Disordered" evidence="1">
    <location>
        <begin position="63"/>
        <end position="82"/>
    </location>
</feature>
<dbReference type="EMBL" id="JACHOR010000003">
    <property type="protein sequence ID" value="MBB5746292.1"/>
    <property type="molecule type" value="Genomic_DNA"/>
</dbReference>
<comment type="caution">
    <text evidence="3">The sequence shown here is derived from an EMBL/GenBank/DDBJ whole genome shotgun (WGS) entry which is preliminary data.</text>
</comment>
<accession>A0A7W9FEF8</accession>
<evidence type="ECO:0000313" key="3">
    <source>
        <dbReference type="EMBL" id="MBB5746292.1"/>
    </source>
</evidence>
<feature type="region of interest" description="Disordered" evidence="1">
    <location>
        <begin position="92"/>
        <end position="138"/>
    </location>
</feature>
<name>A0A7W9FEF8_9CAUL</name>
<evidence type="ECO:0000256" key="1">
    <source>
        <dbReference type="SAM" id="MobiDB-lite"/>
    </source>
</evidence>
<protein>
    <recommendedName>
        <fullName evidence="5">Secreted protein</fullName>
    </recommendedName>
</protein>
<keyword evidence="4" id="KW-1185">Reference proteome</keyword>
<reference evidence="3 4" key="1">
    <citation type="submission" date="2020-08" db="EMBL/GenBank/DDBJ databases">
        <title>Genomic Encyclopedia of Type Strains, Phase IV (KMG-IV): sequencing the most valuable type-strain genomes for metagenomic binning, comparative biology and taxonomic classification.</title>
        <authorList>
            <person name="Goeker M."/>
        </authorList>
    </citation>
    <scope>NUCLEOTIDE SEQUENCE [LARGE SCALE GENOMIC DNA]</scope>
    <source>
        <strain evidence="3 4">DSM 4737</strain>
    </source>
</reference>
<evidence type="ECO:0000256" key="2">
    <source>
        <dbReference type="SAM" id="SignalP"/>
    </source>
</evidence>
<dbReference type="AlphaFoldDB" id="A0A7W9FEF8"/>